<comment type="caution">
    <text evidence="2">The sequence shown here is derived from an EMBL/GenBank/DDBJ whole genome shotgun (WGS) entry which is preliminary data.</text>
</comment>
<feature type="region of interest" description="Disordered" evidence="1">
    <location>
        <begin position="49"/>
        <end position="97"/>
    </location>
</feature>
<feature type="region of interest" description="Disordered" evidence="1">
    <location>
        <begin position="1"/>
        <end position="31"/>
    </location>
</feature>
<name>A0A1C1CE05_9EURO</name>
<keyword evidence="3" id="KW-1185">Reference proteome</keyword>
<protein>
    <submittedName>
        <fullName evidence="2">Uncharacterized protein</fullName>
    </submittedName>
</protein>
<evidence type="ECO:0000256" key="1">
    <source>
        <dbReference type="SAM" id="MobiDB-lite"/>
    </source>
</evidence>
<evidence type="ECO:0000313" key="2">
    <source>
        <dbReference type="EMBL" id="OCT46765.1"/>
    </source>
</evidence>
<dbReference type="AlphaFoldDB" id="A0A1C1CE05"/>
<proteinExistence type="predicted"/>
<sequence>MTFMLENMHPSVRGRIQQHEHGDAREHTLPSNTWRALREMYDEQDPRYPLSIAIPTPTPTPTSIPTPTLNPSAAAILPPPRLPPPTTLDIDNPQPQQ</sequence>
<organism evidence="2 3">
    <name type="scientific">Cladophialophora carrionii</name>
    <dbReference type="NCBI Taxonomy" id="86049"/>
    <lineage>
        <taxon>Eukaryota</taxon>
        <taxon>Fungi</taxon>
        <taxon>Dikarya</taxon>
        <taxon>Ascomycota</taxon>
        <taxon>Pezizomycotina</taxon>
        <taxon>Eurotiomycetes</taxon>
        <taxon>Chaetothyriomycetidae</taxon>
        <taxon>Chaetothyriales</taxon>
        <taxon>Herpotrichiellaceae</taxon>
        <taxon>Cladophialophora</taxon>
    </lineage>
</organism>
<dbReference type="Proteomes" id="UP000094526">
    <property type="component" value="Unassembled WGS sequence"/>
</dbReference>
<reference evidence="3" key="1">
    <citation type="submission" date="2015-07" db="EMBL/GenBank/DDBJ databases">
        <authorList>
            <person name="Teixeira M.M."/>
            <person name="Souza R.C."/>
            <person name="Almeida L.G."/>
            <person name="Vicente V.A."/>
            <person name="de Hoog S."/>
            <person name="Bocca A.L."/>
            <person name="de Almeida S.R."/>
            <person name="Vasconcelos A.T."/>
            <person name="Felipe M.S."/>
        </authorList>
    </citation>
    <scope>NUCLEOTIDE SEQUENCE [LARGE SCALE GENOMIC DNA]</scope>
    <source>
        <strain evidence="3">KSF</strain>
    </source>
</reference>
<dbReference type="VEuPathDB" id="FungiDB:CLCR_02181"/>
<gene>
    <name evidence="2" type="ORF">CLCR_02181</name>
</gene>
<dbReference type="OrthoDB" id="10659759at2759"/>
<dbReference type="EMBL" id="LGRB01000015">
    <property type="protein sequence ID" value="OCT46765.1"/>
    <property type="molecule type" value="Genomic_DNA"/>
</dbReference>
<feature type="compositionally biased region" description="Basic and acidic residues" evidence="1">
    <location>
        <begin position="17"/>
        <end position="28"/>
    </location>
</feature>
<evidence type="ECO:0000313" key="3">
    <source>
        <dbReference type="Proteomes" id="UP000094526"/>
    </source>
</evidence>
<accession>A0A1C1CE05</accession>
<feature type="compositionally biased region" description="Pro residues" evidence="1">
    <location>
        <begin position="77"/>
        <end position="86"/>
    </location>
</feature>